<comment type="caution">
    <text evidence="2">The sequence shown here is derived from an EMBL/GenBank/DDBJ whole genome shotgun (WGS) entry which is preliminary data.</text>
</comment>
<dbReference type="Proteomes" id="UP000304880">
    <property type="component" value="Unassembled WGS sequence"/>
</dbReference>
<reference evidence="2 3" key="1">
    <citation type="submission" date="2019-06" db="EMBL/GenBank/DDBJ databases">
        <authorList>
            <person name="Li J."/>
        </authorList>
    </citation>
    <scope>NUCLEOTIDE SEQUENCE [LARGE SCALE GENOMIC DNA]</scope>
    <source>
        <strain evidence="2 3">CGMCC 1.8012</strain>
    </source>
</reference>
<accession>A0A5C4R6Z4</accession>
<sequence>MTSGTGADMTAPETEGGALGALLPALALALAGLVALAGHALTRPGAPGQFLVMTSPGLHRAQVLDLVHAAGGGVIAFGALPGLSVVLSGDDGFEDRVRQRGAWLVLPAPGSLGCVASDAEGAR</sequence>
<dbReference type="AlphaFoldDB" id="A0A5C4R6Z4"/>
<evidence type="ECO:0000313" key="2">
    <source>
        <dbReference type="EMBL" id="TNH39702.1"/>
    </source>
</evidence>
<name>A0A5C4R6Z4_9RHOB</name>
<keyword evidence="1" id="KW-1133">Transmembrane helix</keyword>
<evidence type="ECO:0000313" key="3">
    <source>
        <dbReference type="Proteomes" id="UP000304880"/>
    </source>
</evidence>
<organism evidence="2 3">
    <name type="scientific">Paracoccus haeundaensis</name>
    <dbReference type="NCBI Taxonomy" id="225362"/>
    <lineage>
        <taxon>Bacteria</taxon>
        <taxon>Pseudomonadati</taxon>
        <taxon>Pseudomonadota</taxon>
        <taxon>Alphaproteobacteria</taxon>
        <taxon>Rhodobacterales</taxon>
        <taxon>Paracoccaceae</taxon>
        <taxon>Paracoccus</taxon>
    </lineage>
</organism>
<feature type="transmembrane region" description="Helical" evidence="1">
    <location>
        <begin position="63"/>
        <end position="87"/>
    </location>
</feature>
<dbReference type="RefSeq" id="WP_139598429.1">
    <property type="nucleotide sequence ID" value="NZ_VDDC01000013.1"/>
</dbReference>
<evidence type="ECO:0000256" key="1">
    <source>
        <dbReference type="SAM" id="Phobius"/>
    </source>
</evidence>
<keyword evidence="1" id="KW-0812">Transmembrane</keyword>
<keyword evidence="3" id="KW-1185">Reference proteome</keyword>
<protein>
    <submittedName>
        <fullName evidence="2">Uncharacterized protein</fullName>
    </submittedName>
</protein>
<dbReference type="EMBL" id="VDDC01000013">
    <property type="protein sequence ID" value="TNH39702.1"/>
    <property type="molecule type" value="Genomic_DNA"/>
</dbReference>
<gene>
    <name evidence="2" type="ORF">FHD67_08295</name>
</gene>
<keyword evidence="1" id="KW-0472">Membrane</keyword>
<feature type="transmembrane region" description="Helical" evidence="1">
    <location>
        <begin position="20"/>
        <end position="42"/>
    </location>
</feature>
<proteinExistence type="predicted"/>